<dbReference type="Proteomes" id="UP000024635">
    <property type="component" value="Unassembled WGS sequence"/>
</dbReference>
<protein>
    <submittedName>
        <fullName evidence="1">Uncharacterized protein</fullName>
    </submittedName>
</protein>
<keyword evidence="2" id="KW-1185">Reference proteome</keyword>
<reference evidence="2" key="1">
    <citation type="journal article" date="2015" name="Nat. Genet.">
        <title>The genome and transcriptome of the zoonotic hookworm Ancylostoma ceylanicum identify infection-specific gene families.</title>
        <authorList>
            <person name="Schwarz E.M."/>
            <person name="Hu Y."/>
            <person name="Antoshechkin I."/>
            <person name="Miller M.M."/>
            <person name="Sternberg P.W."/>
            <person name="Aroian R.V."/>
        </authorList>
    </citation>
    <scope>NUCLEOTIDE SEQUENCE</scope>
    <source>
        <strain evidence="2">HY135</strain>
    </source>
</reference>
<sequence length="93" mass="10528">MIFPNEGSLIRNENYDFSIRISSTSGHLLKKGKTHVCRHTKPLPPFNESGTFYSMSVGIVLETRKTPRKCAQSAKPFFSGRKLNSFYSNPFPT</sequence>
<accession>A0A016WSY0</accession>
<gene>
    <name evidence="1" type="primary">Acey_s0511.g2745</name>
    <name evidence="1" type="ORF">Y032_0511g2745</name>
</gene>
<name>A0A016WSY0_9BILA</name>
<organism evidence="1 2">
    <name type="scientific">Ancylostoma ceylanicum</name>
    <dbReference type="NCBI Taxonomy" id="53326"/>
    <lineage>
        <taxon>Eukaryota</taxon>
        <taxon>Metazoa</taxon>
        <taxon>Ecdysozoa</taxon>
        <taxon>Nematoda</taxon>
        <taxon>Chromadorea</taxon>
        <taxon>Rhabditida</taxon>
        <taxon>Rhabditina</taxon>
        <taxon>Rhabditomorpha</taxon>
        <taxon>Strongyloidea</taxon>
        <taxon>Ancylostomatidae</taxon>
        <taxon>Ancylostomatinae</taxon>
        <taxon>Ancylostoma</taxon>
    </lineage>
</organism>
<proteinExistence type="predicted"/>
<evidence type="ECO:0000313" key="2">
    <source>
        <dbReference type="Proteomes" id="UP000024635"/>
    </source>
</evidence>
<evidence type="ECO:0000313" key="1">
    <source>
        <dbReference type="EMBL" id="EYC42924.1"/>
    </source>
</evidence>
<dbReference type="EMBL" id="JARK01000111">
    <property type="protein sequence ID" value="EYC42924.1"/>
    <property type="molecule type" value="Genomic_DNA"/>
</dbReference>
<dbReference type="AlphaFoldDB" id="A0A016WSY0"/>
<comment type="caution">
    <text evidence="1">The sequence shown here is derived from an EMBL/GenBank/DDBJ whole genome shotgun (WGS) entry which is preliminary data.</text>
</comment>